<dbReference type="PANTHER" id="PTHR45224">
    <property type="entry name" value="OS01G0527900 PROTEIN-RELATED"/>
    <property type="match status" value="1"/>
</dbReference>
<accession>A0ABC9BSG3</accession>
<feature type="region of interest" description="Disordered" evidence="2">
    <location>
        <begin position="297"/>
        <end position="331"/>
    </location>
</feature>
<evidence type="ECO:0000256" key="2">
    <source>
        <dbReference type="SAM" id="MobiDB-lite"/>
    </source>
</evidence>
<evidence type="ECO:0000313" key="4">
    <source>
        <dbReference type="Proteomes" id="UP001497457"/>
    </source>
</evidence>
<keyword evidence="4" id="KW-1185">Reference proteome</keyword>
<evidence type="ECO:0008006" key="5">
    <source>
        <dbReference type="Google" id="ProtNLM"/>
    </source>
</evidence>
<feature type="compositionally biased region" description="Polar residues" evidence="2">
    <location>
        <begin position="7"/>
        <end position="27"/>
    </location>
</feature>
<evidence type="ECO:0000256" key="1">
    <source>
        <dbReference type="SAM" id="Coils"/>
    </source>
</evidence>
<dbReference type="EMBL" id="OZ075137">
    <property type="protein sequence ID" value="CAL5006396.1"/>
    <property type="molecule type" value="Genomic_DNA"/>
</dbReference>
<dbReference type="PANTHER" id="PTHR45224:SF5">
    <property type="entry name" value="OS02G0311800 PROTEIN"/>
    <property type="match status" value="1"/>
</dbReference>
<organism evidence="3 4">
    <name type="scientific">Urochloa decumbens</name>
    <dbReference type="NCBI Taxonomy" id="240449"/>
    <lineage>
        <taxon>Eukaryota</taxon>
        <taxon>Viridiplantae</taxon>
        <taxon>Streptophyta</taxon>
        <taxon>Embryophyta</taxon>
        <taxon>Tracheophyta</taxon>
        <taxon>Spermatophyta</taxon>
        <taxon>Magnoliopsida</taxon>
        <taxon>Liliopsida</taxon>
        <taxon>Poales</taxon>
        <taxon>Poaceae</taxon>
        <taxon>PACMAD clade</taxon>
        <taxon>Panicoideae</taxon>
        <taxon>Panicodae</taxon>
        <taxon>Paniceae</taxon>
        <taxon>Melinidinae</taxon>
        <taxon>Urochloa</taxon>
    </lineage>
</organism>
<name>A0ABC9BSG3_9POAL</name>
<reference evidence="4" key="1">
    <citation type="submission" date="2024-06" db="EMBL/GenBank/DDBJ databases">
        <authorList>
            <person name="Ryan C."/>
        </authorList>
    </citation>
    <scope>NUCLEOTIDE SEQUENCE [LARGE SCALE GENOMIC DNA]</scope>
</reference>
<gene>
    <name evidence="3" type="ORF">URODEC1_LOCUS68005</name>
</gene>
<feature type="compositionally biased region" description="Basic and acidic residues" evidence="2">
    <location>
        <begin position="309"/>
        <end position="326"/>
    </location>
</feature>
<sequence length="424" mass="46577">MDPSKKQGAQPTKSRKPLSTSRRSTGAPTMPSAGTRAPPGGLRVAFGTLAGGPDSAAAANATGTSGHSPPIAFWTGTSNNSEWLYPPGGFVNSLQMPYSHVSSPNGSQLPENFHFVGGRTSKGTPSPNGSGLAMDGSGTDVHETIDIDADDNLEPTRTDKRLNLSHDEDVRLVSAWLHNSLDPADGNDKKSDYYWADVTATYNSTTPSNRRRNRNQLKIRWDRIKKPVSEFHGCWVKATRVFQSGESDDQRTDQALQIYASEHNDKPFLLQHIWRVVRHERKWSAYVKKLNKEKDSGATRANVVSAEDFSPKERPIGHKKAKDERNGKRKAPVAISAIGEKLDKFIEASTKAEKITEAQESLANKKLEVAKLNHKAAQEQTKGKMLDLYKDLLCGSTSDLSEEAKAERSKALECMRLALFANPN</sequence>
<feature type="region of interest" description="Disordered" evidence="2">
    <location>
        <begin position="1"/>
        <end position="51"/>
    </location>
</feature>
<protein>
    <recommendedName>
        <fullName evidence="5">No apical meristem-associated C-terminal domain-containing protein</fullName>
    </recommendedName>
</protein>
<keyword evidence="1" id="KW-0175">Coiled coil</keyword>
<proteinExistence type="predicted"/>
<evidence type="ECO:0000313" key="3">
    <source>
        <dbReference type="EMBL" id="CAL5006396.1"/>
    </source>
</evidence>
<dbReference type="AlphaFoldDB" id="A0ABC9BSG3"/>
<reference evidence="3 4" key="2">
    <citation type="submission" date="2024-10" db="EMBL/GenBank/DDBJ databases">
        <authorList>
            <person name="Ryan C."/>
        </authorList>
    </citation>
    <scope>NUCLEOTIDE SEQUENCE [LARGE SCALE GENOMIC DNA]</scope>
</reference>
<dbReference type="Proteomes" id="UP001497457">
    <property type="component" value="Chromosome 27b"/>
</dbReference>
<feature type="coiled-coil region" evidence="1">
    <location>
        <begin position="355"/>
        <end position="382"/>
    </location>
</feature>